<dbReference type="EMBL" id="OW240916">
    <property type="protein sequence ID" value="CAH2294353.1"/>
    <property type="molecule type" value="Genomic_DNA"/>
</dbReference>
<accession>A0AAD1S8X5</accession>
<sequence length="80" mass="8949">MNSPQREEDLTAPATKGDIKALLTNIRTFFNADLNIIREDITVVTARLQANEDAITSLAQKQESTNEHLLQLQASHKSMQ</sequence>
<gene>
    <name evidence="1" type="ORF">PECUL_23A042120</name>
</gene>
<organism evidence="1 2">
    <name type="scientific">Pelobates cultripes</name>
    <name type="common">Western spadefoot toad</name>
    <dbReference type="NCBI Taxonomy" id="61616"/>
    <lineage>
        <taxon>Eukaryota</taxon>
        <taxon>Metazoa</taxon>
        <taxon>Chordata</taxon>
        <taxon>Craniata</taxon>
        <taxon>Vertebrata</taxon>
        <taxon>Euteleostomi</taxon>
        <taxon>Amphibia</taxon>
        <taxon>Batrachia</taxon>
        <taxon>Anura</taxon>
        <taxon>Pelobatoidea</taxon>
        <taxon>Pelobatidae</taxon>
        <taxon>Pelobates</taxon>
    </lineage>
</organism>
<evidence type="ECO:0000313" key="1">
    <source>
        <dbReference type="EMBL" id="CAH2294353.1"/>
    </source>
</evidence>
<keyword evidence="2" id="KW-1185">Reference proteome</keyword>
<evidence type="ECO:0000313" key="2">
    <source>
        <dbReference type="Proteomes" id="UP001295444"/>
    </source>
</evidence>
<reference evidence="1" key="1">
    <citation type="submission" date="2022-03" db="EMBL/GenBank/DDBJ databases">
        <authorList>
            <person name="Alioto T."/>
            <person name="Alioto T."/>
            <person name="Gomez Garrido J."/>
        </authorList>
    </citation>
    <scope>NUCLEOTIDE SEQUENCE</scope>
</reference>
<dbReference type="Proteomes" id="UP001295444">
    <property type="component" value="Chromosome 05"/>
</dbReference>
<name>A0AAD1S8X5_PELCU</name>
<proteinExistence type="predicted"/>
<dbReference type="AlphaFoldDB" id="A0AAD1S8X5"/>
<feature type="non-terminal residue" evidence="1">
    <location>
        <position position="80"/>
    </location>
</feature>
<protein>
    <submittedName>
        <fullName evidence="1">Uncharacterized protein</fullName>
    </submittedName>
</protein>